<keyword evidence="3" id="KW-1185">Reference proteome</keyword>
<protein>
    <submittedName>
        <fullName evidence="2">Uncharacterized protein</fullName>
    </submittedName>
</protein>
<evidence type="ECO:0000313" key="3">
    <source>
        <dbReference type="Proteomes" id="UP001383192"/>
    </source>
</evidence>
<comment type="caution">
    <text evidence="2">The sequence shown here is derived from an EMBL/GenBank/DDBJ whole genome shotgun (WGS) entry which is preliminary data.</text>
</comment>
<accession>A0AAW0BW30</accession>
<feature type="compositionally biased region" description="Basic and acidic residues" evidence="1">
    <location>
        <begin position="75"/>
        <end position="89"/>
    </location>
</feature>
<sequence length="104" mass="11098">MVVVHMSNSGVGWICMDACMIEATLNASILYWVSSGAPSDSVKHVSMPEIPVTVKINSRVTAAITSTLQFMGQTDSHHTASLADRDPEKGLPPPVVGNSNYQVI</sequence>
<gene>
    <name evidence="2" type="ORF">VNI00_013703</name>
</gene>
<feature type="region of interest" description="Disordered" evidence="1">
    <location>
        <begin position="73"/>
        <end position="104"/>
    </location>
</feature>
<dbReference type="Proteomes" id="UP001383192">
    <property type="component" value="Unassembled WGS sequence"/>
</dbReference>
<dbReference type="AlphaFoldDB" id="A0AAW0BW30"/>
<proteinExistence type="predicted"/>
<name>A0AAW0BW30_9AGAR</name>
<reference evidence="2 3" key="1">
    <citation type="submission" date="2024-01" db="EMBL/GenBank/DDBJ databases">
        <title>A draft genome for a cacao thread blight-causing isolate of Paramarasmius palmivorus.</title>
        <authorList>
            <person name="Baruah I.K."/>
            <person name="Bukari Y."/>
            <person name="Amoako-Attah I."/>
            <person name="Meinhardt L.W."/>
            <person name="Bailey B.A."/>
            <person name="Cohen S.P."/>
        </authorList>
    </citation>
    <scope>NUCLEOTIDE SEQUENCE [LARGE SCALE GENOMIC DNA]</scope>
    <source>
        <strain evidence="2 3">GH-12</strain>
    </source>
</reference>
<evidence type="ECO:0000313" key="2">
    <source>
        <dbReference type="EMBL" id="KAK7031099.1"/>
    </source>
</evidence>
<organism evidence="2 3">
    <name type="scientific">Paramarasmius palmivorus</name>
    <dbReference type="NCBI Taxonomy" id="297713"/>
    <lineage>
        <taxon>Eukaryota</taxon>
        <taxon>Fungi</taxon>
        <taxon>Dikarya</taxon>
        <taxon>Basidiomycota</taxon>
        <taxon>Agaricomycotina</taxon>
        <taxon>Agaricomycetes</taxon>
        <taxon>Agaricomycetidae</taxon>
        <taxon>Agaricales</taxon>
        <taxon>Marasmiineae</taxon>
        <taxon>Marasmiaceae</taxon>
        <taxon>Paramarasmius</taxon>
    </lineage>
</organism>
<dbReference type="EMBL" id="JAYKXP010000071">
    <property type="protein sequence ID" value="KAK7031099.1"/>
    <property type="molecule type" value="Genomic_DNA"/>
</dbReference>
<evidence type="ECO:0000256" key="1">
    <source>
        <dbReference type="SAM" id="MobiDB-lite"/>
    </source>
</evidence>